<keyword evidence="2 4" id="KW-0378">Hydrolase</keyword>
<dbReference type="SMART" id="SM00640">
    <property type="entry name" value="Glyco_32"/>
    <property type="match status" value="1"/>
</dbReference>
<evidence type="ECO:0000256" key="3">
    <source>
        <dbReference type="ARBA" id="ARBA00023295"/>
    </source>
</evidence>
<dbReference type="Pfam" id="PF08244">
    <property type="entry name" value="Glyco_hydro_32C"/>
    <property type="match status" value="1"/>
</dbReference>
<evidence type="ECO:0000259" key="6">
    <source>
        <dbReference type="Pfam" id="PF08244"/>
    </source>
</evidence>
<comment type="caution">
    <text evidence="7">The sequence shown here is derived from an EMBL/GenBank/DDBJ whole genome shotgun (WGS) entry which is preliminary data.</text>
</comment>
<dbReference type="SUPFAM" id="SSF75005">
    <property type="entry name" value="Arabinanase/levansucrase/invertase"/>
    <property type="match status" value="1"/>
</dbReference>
<accession>A0AAD9FVW3</accession>
<reference evidence="7" key="1">
    <citation type="submission" date="2023-02" db="EMBL/GenBank/DDBJ databases">
        <title>Identification and recombinant expression of a fungal hydrolase from Papiliotrema laurentii that hydrolyzes apple cutin and clears colloidal polyester polyurethane.</title>
        <authorList>
            <consortium name="DOE Joint Genome Institute"/>
            <person name="Roman V.A."/>
            <person name="Bojanowski C."/>
            <person name="Crable B.R."/>
            <person name="Wagner D.N."/>
            <person name="Hung C.S."/>
            <person name="Nadeau L.J."/>
            <person name="Schratz L."/>
            <person name="Haridas S."/>
            <person name="Pangilinan J."/>
            <person name="Lipzen A."/>
            <person name="Na H."/>
            <person name="Yan M."/>
            <person name="Ng V."/>
            <person name="Grigoriev I.V."/>
            <person name="Spatafora J.W."/>
            <person name="Barlow D."/>
            <person name="Biffinger J."/>
            <person name="Kelley-Loughnane N."/>
            <person name="Varaljay V.A."/>
            <person name="Crookes-Goodson W.J."/>
        </authorList>
    </citation>
    <scope>NUCLEOTIDE SEQUENCE</scope>
    <source>
        <strain evidence="7">5307AH</strain>
    </source>
</reference>
<feature type="domain" description="Glycosyl hydrolase family 32 C-terminal" evidence="6">
    <location>
        <begin position="444"/>
        <end position="570"/>
    </location>
</feature>
<dbReference type="GO" id="GO:0004575">
    <property type="term" value="F:sucrose alpha-glucosidase activity"/>
    <property type="evidence" value="ECO:0007669"/>
    <property type="project" value="TreeGrafter"/>
</dbReference>
<organism evidence="7 8">
    <name type="scientific">Papiliotrema laurentii</name>
    <name type="common">Cryptococcus laurentii</name>
    <dbReference type="NCBI Taxonomy" id="5418"/>
    <lineage>
        <taxon>Eukaryota</taxon>
        <taxon>Fungi</taxon>
        <taxon>Dikarya</taxon>
        <taxon>Basidiomycota</taxon>
        <taxon>Agaricomycotina</taxon>
        <taxon>Tremellomycetes</taxon>
        <taxon>Tremellales</taxon>
        <taxon>Rhynchogastremaceae</taxon>
        <taxon>Papiliotrema</taxon>
    </lineage>
</organism>
<protein>
    <submittedName>
        <fullName evidence="7">Glycosyl hydrolase</fullName>
    </submittedName>
</protein>
<dbReference type="Gene3D" id="2.60.120.560">
    <property type="entry name" value="Exo-inulinase, domain 1"/>
    <property type="match status" value="1"/>
</dbReference>
<dbReference type="CDD" id="cd18621">
    <property type="entry name" value="GH32_XdINV-like"/>
    <property type="match status" value="1"/>
</dbReference>
<evidence type="ECO:0000313" key="7">
    <source>
        <dbReference type="EMBL" id="KAK1927057.1"/>
    </source>
</evidence>
<dbReference type="PANTHER" id="PTHR42800:SF3">
    <property type="entry name" value="GLYCOSYL HYDROLASE FAMILY 32 N-TERMINAL DOMAIN-CONTAINING PROTEIN"/>
    <property type="match status" value="1"/>
</dbReference>
<dbReference type="AlphaFoldDB" id="A0AAD9FVW3"/>
<dbReference type="GO" id="GO:0005737">
    <property type="term" value="C:cytoplasm"/>
    <property type="evidence" value="ECO:0007669"/>
    <property type="project" value="TreeGrafter"/>
</dbReference>
<dbReference type="Gene3D" id="2.115.10.20">
    <property type="entry name" value="Glycosyl hydrolase domain, family 43"/>
    <property type="match status" value="1"/>
</dbReference>
<dbReference type="InterPro" id="IPR013189">
    <property type="entry name" value="Glyco_hydro_32_C"/>
</dbReference>
<dbReference type="GO" id="GO:0005987">
    <property type="term" value="P:sucrose catabolic process"/>
    <property type="evidence" value="ECO:0007669"/>
    <property type="project" value="TreeGrafter"/>
</dbReference>
<sequence>MSSDVSKSNSSPSSGRPVYHFIAPRGWLNDPCAPGYDPRTGLFHLFYQWNPHSHAWDKISWGHATSKDLLHWDHASDDTPILVPDAAYDLEGVFTGCFYPTGPAGEPDQLTVFYSSVNHLPIAWDQAYSRGCEGLAIATSSDGGKTWTKYAHNPILAEEPPAIHVTGFRDPYLAPWPEMDGLRGQGSSLYGLISGGIHGQGPRTFLYSLDPTDLTRWTYLHPLVVDIPNNFVPSNKWSGDLGVNWECTNFVTLSHGRHTRTVLIPGSEGGHERPWVTLHHEKHPASARRAPRYGNWFFGHLQKHDDKVQMHIGPAGLIDWGILYAANTFQAPDGRRLLWGWIIEEDLPNAVLANKGWTGCMGLPRELFLQVTEHVVGALSSSLDSVGSFDLVHGKTDSVVTLGIRPAEEIGQLRRSLLYDHSPSPIKPSRRCLVDSPLSCEIAACIRVFESTKSISIVIRHSSDHSIQTRIVFDCKKETLSVLRNDSTNRSEVNTSPEIGSHTLLRLADTTDTGCIEPLRLRVFIDHDVIEVFANDRFAIATRVYTPVEHTGITLASEGGGWVEELKIWEIASTQDDREPESQMGK</sequence>
<gene>
    <name evidence="7" type="ORF">DB88DRAFT_9431</name>
</gene>
<evidence type="ECO:0000313" key="8">
    <source>
        <dbReference type="Proteomes" id="UP001182556"/>
    </source>
</evidence>
<dbReference type="PANTHER" id="PTHR42800">
    <property type="entry name" value="EXOINULINASE INUD (AFU_ORTHOLOGUE AFUA_5G00480)"/>
    <property type="match status" value="1"/>
</dbReference>
<keyword evidence="3 4" id="KW-0326">Glycosidase</keyword>
<dbReference type="EMBL" id="JAODAN010000001">
    <property type="protein sequence ID" value="KAK1927057.1"/>
    <property type="molecule type" value="Genomic_DNA"/>
</dbReference>
<dbReference type="InterPro" id="IPR013148">
    <property type="entry name" value="Glyco_hydro_32_N"/>
</dbReference>
<comment type="similarity">
    <text evidence="1 4">Belongs to the glycosyl hydrolase 32 family.</text>
</comment>
<dbReference type="InterPro" id="IPR023296">
    <property type="entry name" value="Glyco_hydro_beta-prop_sf"/>
</dbReference>
<proteinExistence type="inferred from homology"/>
<evidence type="ECO:0000256" key="1">
    <source>
        <dbReference type="ARBA" id="ARBA00009902"/>
    </source>
</evidence>
<evidence type="ECO:0000259" key="5">
    <source>
        <dbReference type="Pfam" id="PF00251"/>
    </source>
</evidence>
<keyword evidence="8" id="KW-1185">Reference proteome</keyword>
<evidence type="ECO:0000256" key="2">
    <source>
        <dbReference type="ARBA" id="ARBA00022801"/>
    </source>
</evidence>
<dbReference type="Proteomes" id="UP001182556">
    <property type="component" value="Unassembled WGS sequence"/>
</dbReference>
<feature type="domain" description="Glycosyl hydrolase family 32 N-terminal" evidence="5">
    <location>
        <begin position="20"/>
        <end position="371"/>
    </location>
</feature>
<dbReference type="Pfam" id="PF00251">
    <property type="entry name" value="Glyco_hydro_32N"/>
    <property type="match status" value="1"/>
</dbReference>
<dbReference type="InterPro" id="IPR001362">
    <property type="entry name" value="Glyco_hydro_32"/>
</dbReference>
<dbReference type="InterPro" id="IPR013320">
    <property type="entry name" value="ConA-like_dom_sf"/>
</dbReference>
<dbReference type="SUPFAM" id="SSF49899">
    <property type="entry name" value="Concanavalin A-like lectins/glucanases"/>
    <property type="match status" value="1"/>
</dbReference>
<evidence type="ECO:0000256" key="4">
    <source>
        <dbReference type="RuleBase" id="RU362110"/>
    </source>
</evidence>
<name>A0AAD9FVW3_PAPLA</name>